<dbReference type="EMBL" id="JADBGQ010000008">
    <property type="protein sequence ID" value="KAG5384655.1"/>
    <property type="molecule type" value="Genomic_DNA"/>
</dbReference>
<dbReference type="InterPro" id="IPR040338">
    <property type="entry name" value="At1g67623-like"/>
</dbReference>
<dbReference type="PANTHER" id="PTHR33784">
    <property type="entry name" value="OS05G0482100 PROTEIN"/>
    <property type="match status" value="1"/>
</dbReference>
<evidence type="ECO:0000259" key="1">
    <source>
        <dbReference type="Pfam" id="PF23310"/>
    </source>
</evidence>
<feature type="domain" description="At2g35280-like TPR" evidence="1">
    <location>
        <begin position="57"/>
        <end position="126"/>
    </location>
</feature>
<sequence length="469" mass="54739">MEFFPLLELPEEIQAVVVERAAHNSIQDLYGLKASSRSMKALAERRGVYHFLDVLSVPWGLNMPSELLKACYDEGNPSTLYIKGVQFFYSLDLHEEGLSLMKRAADAGYERAVYTHAMTRAIFEGEGKYFDGIPFESVDRSGKLVRSVKWSWGLWHGDYFRDHKVMFICFFMSSFYRCQCANLVQRQCHCLWHIDVTKDDNMCNRCFWIKELGLFLRDFEPISLLRVTRIVEENIEKLMATEFDHAHNNEIQAVVVERAARNSIQDLFGLKASSRSMKALAERREVYHFLDVLSVPWGLNMPSELLKACYAEGNPSTLYIKGVQFFYTFNLKEEGLSLMKRAADAGYERAVYTHAMTRAIFWGEGKYLSRIPIESLVRIGKLVRYVKWCWGLWHTPEFKERMALFISHILPKFYSCQCGNPVERDCPCLWHIDVTKDDNMCPHCLWLKEIGLFLRDFEPVSLYRDTRKW</sequence>
<protein>
    <recommendedName>
        <fullName evidence="1">At2g35280-like TPR domain-containing protein</fullName>
    </recommendedName>
</protein>
<accession>A0ABQ7LGD0</accession>
<dbReference type="InterPro" id="IPR057136">
    <property type="entry name" value="At2g35280_TPR_dom"/>
</dbReference>
<dbReference type="Proteomes" id="UP000823674">
    <property type="component" value="Chromosome A09"/>
</dbReference>
<reference evidence="2 3" key="1">
    <citation type="submission" date="2021-03" db="EMBL/GenBank/DDBJ databases">
        <authorList>
            <person name="King G.J."/>
            <person name="Bancroft I."/>
            <person name="Baten A."/>
            <person name="Bloomfield J."/>
            <person name="Borpatragohain P."/>
            <person name="He Z."/>
            <person name="Irish N."/>
            <person name="Irwin J."/>
            <person name="Liu K."/>
            <person name="Mauleon R.P."/>
            <person name="Moore J."/>
            <person name="Morris R."/>
            <person name="Ostergaard L."/>
            <person name="Wang B."/>
            <person name="Wells R."/>
        </authorList>
    </citation>
    <scope>NUCLEOTIDE SEQUENCE [LARGE SCALE GENOMIC DNA]</scope>
    <source>
        <strain evidence="2">R-o-18</strain>
        <tissue evidence="2">Leaf</tissue>
    </source>
</reference>
<evidence type="ECO:0000313" key="3">
    <source>
        <dbReference type="Proteomes" id="UP000823674"/>
    </source>
</evidence>
<gene>
    <name evidence="2" type="primary">A09g511090.1_BraROA</name>
    <name evidence="2" type="ORF">IGI04_036125</name>
</gene>
<comment type="caution">
    <text evidence="2">The sequence shown here is derived from an EMBL/GenBank/DDBJ whole genome shotgun (WGS) entry which is preliminary data.</text>
</comment>
<proteinExistence type="predicted"/>
<keyword evidence="3" id="KW-1185">Reference proteome</keyword>
<organism evidence="2 3">
    <name type="scientific">Brassica rapa subsp. trilocularis</name>
    <dbReference type="NCBI Taxonomy" id="1813537"/>
    <lineage>
        <taxon>Eukaryota</taxon>
        <taxon>Viridiplantae</taxon>
        <taxon>Streptophyta</taxon>
        <taxon>Embryophyta</taxon>
        <taxon>Tracheophyta</taxon>
        <taxon>Spermatophyta</taxon>
        <taxon>Magnoliopsida</taxon>
        <taxon>eudicotyledons</taxon>
        <taxon>Gunneridae</taxon>
        <taxon>Pentapetalae</taxon>
        <taxon>rosids</taxon>
        <taxon>malvids</taxon>
        <taxon>Brassicales</taxon>
        <taxon>Brassicaceae</taxon>
        <taxon>Brassiceae</taxon>
        <taxon>Brassica</taxon>
    </lineage>
</organism>
<dbReference type="Pfam" id="PF23310">
    <property type="entry name" value="TPR_27"/>
    <property type="match status" value="2"/>
</dbReference>
<name>A0ABQ7LGD0_BRACM</name>
<dbReference type="PANTHER" id="PTHR33784:SF23">
    <property type="entry name" value="F-BOX DOMAIN-CONTAINING PROTEIN"/>
    <property type="match status" value="1"/>
</dbReference>
<feature type="domain" description="At2g35280-like TPR" evidence="1">
    <location>
        <begin position="295"/>
        <end position="358"/>
    </location>
</feature>
<evidence type="ECO:0000313" key="2">
    <source>
        <dbReference type="EMBL" id="KAG5384655.1"/>
    </source>
</evidence>